<reference evidence="2 3" key="1">
    <citation type="submission" date="2023-08" db="EMBL/GenBank/DDBJ databases">
        <title>Pleionea litopenaei sp. nov., isolated from stomach of juvenile Litopenaeus vannamei.</title>
        <authorList>
            <person name="Rho A.M."/>
            <person name="Hwang C.Y."/>
        </authorList>
    </citation>
    <scope>NUCLEOTIDE SEQUENCE [LARGE SCALE GENOMIC DNA]</scope>
    <source>
        <strain evidence="2 3">HL-JVS1</strain>
    </source>
</reference>
<evidence type="ECO:0000256" key="1">
    <source>
        <dbReference type="SAM" id="SignalP"/>
    </source>
</evidence>
<name>A0AA51RTM8_9GAMM</name>
<dbReference type="Proteomes" id="UP001239782">
    <property type="component" value="Chromosome"/>
</dbReference>
<dbReference type="GO" id="GO:0004252">
    <property type="term" value="F:serine-type endopeptidase activity"/>
    <property type="evidence" value="ECO:0007669"/>
    <property type="project" value="InterPro"/>
</dbReference>
<gene>
    <name evidence="2" type="ORF">Q9312_00255</name>
</gene>
<feature type="chain" id="PRO_5041324643" evidence="1">
    <location>
        <begin position="27"/>
        <end position="430"/>
    </location>
</feature>
<proteinExistence type="predicted"/>
<keyword evidence="1" id="KW-0732">Signal</keyword>
<keyword evidence="2" id="KW-0378">Hydrolase</keyword>
<dbReference type="InterPro" id="IPR001940">
    <property type="entry name" value="Peptidase_S1C"/>
</dbReference>
<evidence type="ECO:0000313" key="2">
    <source>
        <dbReference type="EMBL" id="WMS87377.1"/>
    </source>
</evidence>
<dbReference type="PRINTS" id="PR00834">
    <property type="entry name" value="PROTEASES2C"/>
</dbReference>
<protein>
    <submittedName>
        <fullName evidence="2">Serine protease</fullName>
    </submittedName>
</protein>
<dbReference type="InterPro" id="IPR009003">
    <property type="entry name" value="Peptidase_S1_PA"/>
</dbReference>
<sequence>MSFQSNLMRLFIISLLVVFSCSGLDASTQTVDENQERNAKQLFQDFKNRLYQVRTIDNASGSKASIGSAFAVQPNGILATNYHVVSKYILASEKYSLEVLTDAQNTLKAEVLSIDVINDLALLKVSKQASLPVIEFATSIPEQGDSIFSLGNPRDLGMTVVPGTYNGTTAHSMYDRILFSGSINPGMSGGPVLNTAGQLVGINVATSGNQISFLVPLQKLQTLIEQHDQNHTVDFETQAATQLISNQQRLMSAILDTQWQTIALGDAEVIGEVNDFITCWGESDTRGKDLFQQVYRRCRNSEYIYMAPDFSTGIFEMEFYFYSSEKLTNWQFYRMLNDAFASVSAGNVASEDHVTEYQCHSDFVGTKNTKISKAVYCVRQYRQYPELYDVLFLSASTSHQLKSLVSHYTLSGVNQVNAQQFLTRFLEQVQ</sequence>
<dbReference type="Gene3D" id="2.40.10.120">
    <property type="match status" value="1"/>
</dbReference>
<keyword evidence="2" id="KW-0645">Protease</keyword>
<dbReference type="AlphaFoldDB" id="A0AA51RTM8"/>
<dbReference type="Pfam" id="PF13365">
    <property type="entry name" value="Trypsin_2"/>
    <property type="match status" value="1"/>
</dbReference>
<dbReference type="GO" id="GO:0006508">
    <property type="term" value="P:proteolysis"/>
    <property type="evidence" value="ECO:0007669"/>
    <property type="project" value="UniProtKB-KW"/>
</dbReference>
<accession>A0AA51RTM8</accession>
<dbReference type="EMBL" id="CP133548">
    <property type="protein sequence ID" value="WMS87377.1"/>
    <property type="molecule type" value="Genomic_DNA"/>
</dbReference>
<dbReference type="PANTHER" id="PTHR22939">
    <property type="entry name" value="SERINE PROTEASE FAMILY S1C HTRA-RELATED"/>
    <property type="match status" value="1"/>
</dbReference>
<dbReference type="RefSeq" id="WP_309202518.1">
    <property type="nucleotide sequence ID" value="NZ_CP133548.1"/>
</dbReference>
<dbReference type="PANTHER" id="PTHR22939:SF129">
    <property type="entry name" value="SERINE PROTEASE HTRA2, MITOCHONDRIAL"/>
    <property type="match status" value="1"/>
</dbReference>
<organism evidence="2 3">
    <name type="scientific">Pleionea litopenaei</name>
    <dbReference type="NCBI Taxonomy" id="3070815"/>
    <lineage>
        <taxon>Bacteria</taxon>
        <taxon>Pseudomonadati</taxon>
        <taxon>Pseudomonadota</taxon>
        <taxon>Gammaproteobacteria</taxon>
        <taxon>Oceanospirillales</taxon>
        <taxon>Pleioneaceae</taxon>
        <taxon>Pleionea</taxon>
    </lineage>
</organism>
<dbReference type="KEGG" id="plei:Q9312_00255"/>
<feature type="signal peptide" evidence="1">
    <location>
        <begin position="1"/>
        <end position="26"/>
    </location>
</feature>
<dbReference type="SUPFAM" id="SSF50494">
    <property type="entry name" value="Trypsin-like serine proteases"/>
    <property type="match status" value="1"/>
</dbReference>
<evidence type="ECO:0000313" key="3">
    <source>
        <dbReference type="Proteomes" id="UP001239782"/>
    </source>
</evidence>
<keyword evidence="3" id="KW-1185">Reference proteome</keyword>